<dbReference type="EMBL" id="CM041549">
    <property type="protein sequence ID" value="KAI3356922.1"/>
    <property type="molecule type" value="Genomic_DNA"/>
</dbReference>
<reference evidence="1" key="1">
    <citation type="submission" date="2022-04" db="EMBL/GenBank/DDBJ databases">
        <title>Jade perch genome.</title>
        <authorList>
            <person name="Chao B."/>
        </authorList>
    </citation>
    <scope>NUCLEOTIDE SEQUENCE</scope>
    <source>
        <strain evidence="1">CB-2022</strain>
    </source>
</reference>
<organism evidence="1 2">
    <name type="scientific">Scortum barcoo</name>
    <name type="common">barcoo grunter</name>
    <dbReference type="NCBI Taxonomy" id="214431"/>
    <lineage>
        <taxon>Eukaryota</taxon>
        <taxon>Metazoa</taxon>
        <taxon>Chordata</taxon>
        <taxon>Craniata</taxon>
        <taxon>Vertebrata</taxon>
        <taxon>Euteleostomi</taxon>
        <taxon>Actinopterygii</taxon>
        <taxon>Neopterygii</taxon>
        <taxon>Teleostei</taxon>
        <taxon>Neoteleostei</taxon>
        <taxon>Acanthomorphata</taxon>
        <taxon>Eupercaria</taxon>
        <taxon>Centrarchiformes</taxon>
        <taxon>Terapontoidei</taxon>
        <taxon>Terapontidae</taxon>
        <taxon>Scortum</taxon>
    </lineage>
</organism>
<sequence>MERVTFCPWRLEQHRAVKLKRELYGALIIGTQREGGLQVFRSLKKGRGSEGGRKMKGESDGPNRSIAAGPEDGGNSTESTGTSSRPSALTGANTGTQEHRDEAGTQQHG</sequence>
<protein>
    <submittedName>
        <fullName evidence="1">Uncharacterized protein</fullName>
    </submittedName>
</protein>
<dbReference type="Proteomes" id="UP000831701">
    <property type="component" value="Chromosome 19"/>
</dbReference>
<evidence type="ECO:0000313" key="2">
    <source>
        <dbReference type="Proteomes" id="UP000831701"/>
    </source>
</evidence>
<evidence type="ECO:0000313" key="1">
    <source>
        <dbReference type="EMBL" id="KAI3356922.1"/>
    </source>
</evidence>
<comment type="caution">
    <text evidence="1">The sequence shown here is derived from an EMBL/GenBank/DDBJ whole genome shotgun (WGS) entry which is preliminary data.</text>
</comment>
<keyword evidence="2" id="KW-1185">Reference proteome</keyword>
<gene>
    <name evidence="1" type="ORF">L3Q82_003346</name>
</gene>
<proteinExistence type="predicted"/>
<accession>A0ACB8VML2</accession>
<name>A0ACB8VML2_9TELE</name>